<evidence type="ECO:0000313" key="5">
    <source>
        <dbReference type="EMBL" id="ONG50892.1"/>
    </source>
</evidence>
<keyword evidence="2" id="KW-0808">Transferase</keyword>
<dbReference type="InterPro" id="IPR051792">
    <property type="entry name" value="GGT_bact"/>
</dbReference>
<dbReference type="GO" id="GO:0016787">
    <property type="term" value="F:hydrolase activity"/>
    <property type="evidence" value="ECO:0007669"/>
    <property type="project" value="UniProtKB-KW"/>
</dbReference>
<evidence type="ECO:0000256" key="3">
    <source>
        <dbReference type="ARBA" id="ARBA00022801"/>
    </source>
</evidence>
<keyword evidence="4" id="KW-0865">Zymogen</keyword>
<dbReference type="PRINTS" id="PR01210">
    <property type="entry name" value="GGTRANSPTASE"/>
</dbReference>
<dbReference type="PANTHER" id="PTHR43199">
    <property type="entry name" value="GLUTATHIONE HYDROLASE"/>
    <property type="match status" value="1"/>
</dbReference>
<accession>A0A1V2GZI8</accession>
<dbReference type="InterPro" id="IPR043137">
    <property type="entry name" value="GGT_ssub_C"/>
</dbReference>
<dbReference type="AlphaFoldDB" id="A0A1V2GZI8"/>
<dbReference type="RefSeq" id="WP_076958566.1">
    <property type="nucleotide sequence ID" value="NZ_MLCO01000178.1"/>
</dbReference>
<dbReference type="InterPro" id="IPR029055">
    <property type="entry name" value="Ntn_hydrolases_N"/>
</dbReference>
<dbReference type="SUPFAM" id="SSF56235">
    <property type="entry name" value="N-terminal nucleophile aminohydrolases (Ntn hydrolases)"/>
    <property type="match status" value="1"/>
</dbReference>
<evidence type="ECO:0000256" key="2">
    <source>
        <dbReference type="ARBA" id="ARBA00022679"/>
    </source>
</evidence>
<dbReference type="Gene3D" id="3.60.20.40">
    <property type="match status" value="1"/>
</dbReference>
<evidence type="ECO:0000256" key="4">
    <source>
        <dbReference type="ARBA" id="ARBA00023145"/>
    </source>
</evidence>
<gene>
    <name evidence="5" type="ORF">BKE38_17275</name>
</gene>
<protein>
    <recommendedName>
        <fullName evidence="7">Gamma-glutamyltransferase</fullName>
    </recommendedName>
</protein>
<dbReference type="GO" id="GO:0016740">
    <property type="term" value="F:transferase activity"/>
    <property type="evidence" value="ECO:0007669"/>
    <property type="project" value="UniProtKB-KW"/>
</dbReference>
<sequence length="531" mass="55000">MTLSAEPPVFTTQHWQVTKPVARGQRGMVASQSRAAAEAGVAVLEAGGNAADAAVATAFALAAMEPWNSGLGGIGFALFHKAGSPTAELLDFGPVAPAASDPADYPMTGRMKQDLFSWPEVEGDRNIHGPLSFVIPSSVAGYGTMAERFGSGMGIAELLAPAVALARRGLPQDWYTTLKIANSAKVLRLYPESARIYLPDGLPPVAPYQGSPGFFRLGRLPETLERLAAAGWRDFYEGDVAASILADMKTLGGRISEADLKGCKAVVRPALSIPWRGGLTLQGAGGLTAAPTLARVVAEMAKLDPGATPDAAWFSALARAMREAYAERLTGLGAGSELVGAEPSETCTTHLTVVDAEGNMVAMTTTLLSSMGSRVVLPGSGVLMNNGMMWFDPRPGSANAIRPGARPLCNMCPVTVADASGPILAGGASGGRRILAAVYQALAFSLDFGMDPEAAAHHPRIDVSGSEGATADRRLPADVLAALQAQGGLTTVEHAVLPVNFACPNFIRKEGEGFAGVSDVMTPWSAALAAH</sequence>
<keyword evidence="6" id="KW-1185">Reference proteome</keyword>
<dbReference type="EMBL" id="MLCO01000178">
    <property type="protein sequence ID" value="ONG50892.1"/>
    <property type="molecule type" value="Genomic_DNA"/>
</dbReference>
<dbReference type="PANTHER" id="PTHR43199:SF1">
    <property type="entry name" value="GLUTATHIONE HYDROLASE PROENZYME"/>
    <property type="match status" value="1"/>
</dbReference>
<organism evidence="5 6">
    <name type="scientific">Teichococcus deserti</name>
    <dbReference type="NCBI Taxonomy" id="1817963"/>
    <lineage>
        <taxon>Bacteria</taxon>
        <taxon>Pseudomonadati</taxon>
        <taxon>Pseudomonadota</taxon>
        <taxon>Alphaproteobacteria</taxon>
        <taxon>Acetobacterales</taxon>
        <taxon>Roseomonadaceae</taxon>
        <taxon>Roseomonas</taxon>
    </lineage>
</organism>
<comment type="caution">
    <text evidence="5">The sequence shown here is derived from an EMBL/GenBank/DDBJ whole genome shotgun (WGS) entry which is preliminary data.</text>
</comment>
<evidence type="ECO:0000313" key="6">
    <source>
        <dbReference type="Proteomes" id="UP000188879"/>
    </source>
</evidence>
<reference evidence="5 6" key="1">
    <citation type="submission" date="2016-10" db="EMBL/GenBank/DDBJ databases">
        <title>Draft Genome sequence of Roseomonas sp. strain M3.</title>
        <authorList>
            <person name="Subhash Y."/>
            <person name="Lee S."/>
        </authorList>
    </citation>
    <scope>NUCLEOTIDE SEQUENCE [LARGE SCALE GENOMIC DNA]</scope>
    <source>
        <strain evidence="5 6">M3</strain>
    </source>
</reference>
<comment type="similarity">
    <text evidence="1">Belongs to the gamma-glutamyltransferase family.</text>
</comment>
<dbReference type="Pfam" id="PF01019">
    <property type="entry name" value="G_glu_transpept"/>
    <property type="match status" value="2"/>
</dbReference>
<name>A0A1V2GZI8_9PROT</name>
<dbReference type="Proteomes" id="UP000188879">
    <property type="component" value="Unassembled WGS sequence"/>
</dbReference>
<evidence type="ECO:0000256" key="1">
    <source>
        <dbReference type="ARBA" id="ARBA00009381"/>
    </source>
</evidence>
<proteinExistence type="inferred from homology"/>
<evidence type="ECO:0008006" key="7">
    <source>
        <dbReference type="Google" id="ProtNLM"/>
    </source>
</evidence>
<keyword evidence="3" id="KW-0378">Hydrolase</keyword>